<dbReference type="Proteomes" id="UP000515152">
    <property type="component" value="Chromosome 9"/>
</dbReference>
<dbReference type="Pfam" id="PF04950">
    <property type="entry name" value="RIBIOP_C"/>
    <property type="match status" value="1"/>
</dbReference>
<dbReference type="Pfam" id="PF22298">
    <property type="entry name" value="Tsr1_G-like"/>
    <property type="match status" value="1"/>
</dbReference>
<feature type="compositionally biased region" description="Basic residues" evidence="7">
    <location>
        <begin position="18"/>
        <end position="30"/>
    </location>
</feature>
<feature type="compositionally biased region" description="Basic and acidic residues" evidence="7">
    <location>
        <begin position="31"/>
        <end position="40"/>
    </location>
</feature>
<dbReference type="InterPro" id="IPR030387">
    <property type="entry name" value="G_Bms1/Tsr1_dom"/>
</dbReference>
<feature type="domain" description="Bms1-type G" evidence="8">
    <location>
        <begin position="88"/>
        <end position="252"/>
    </location>
</feature>
<evidence type="ECO:0000256" key="2">
    <source>
        <dbReference type="ARBA" id="ARBA00022517"/>
    </source>
</evidence>
<feature type="region of interest" description="Disordered" evidence="7">
    <location>
        <begin position="362"/>
        <end position="492"/>
    </location>
</feature>
<sequence length="825" mass="93733">MAPGEDQQQAHRPGVFKQKNKGHKHGKHRTKGEIGRENKGRVAVMALTKKQRKEFKKLDRRHKANQLRRNKKEMVLTEKRRLGSKDGPPHLVTVVALHADVDAGAVTRLLRAEGAGGLVREDQGVSGAKDSFGMVLPRFKQRFIFHRPDPSDLHSLLDVAKIADSLIFVLDPSVGWDSYGEYCLSCLFAQGLPTHALVCQGVSALAVKKRSDCRRSLSKMVESRFPDARLFTLDSDQDATVLLRHLGAQKQRRLGFRSRRANLLAQRVAFTPNPTTEGAPTGLGTLRVSGYVRGRPMQVNRLVHIVGHGDFQLSQIDAPEDPLPIQATAPRPAKPGREGDVEMMDGGHGDGAAVRVLMKAQPAKRESLQAEAEVDPMDGEQTWPTEEELQEAEEKQKKRVMKVPKGTSEYQAAWILNDEQENGDEEEDESCDDDDDDAEDMMDDGDEIDSQDAGSGSGEEEEEEEEEELNSTDHGGVDQRYDETMDPAEEEDGLKRYREARSHVMFPDEIDTPIDKAAKTRFQRYRGLKSFRTSPWDPMENLPFNYSRIFQFQSFERTRRRVLAESSEEEEGVMVGWYVTLHVLDVPPSVLESVQQGRPLVLVSLLPHEQKMSVMHLLVRRHPSNTEPIKSKEELVFQCGFRRFRASPIFSQHTSADKHKMERFLRDDAPTVVSVYAPITFPTAGVLLFKQRDNGMQDLVATGSLLSCDPQRVVLKRTVVSGHPFKINRRSATVRYMFFNREDILWFKPVELRTKWGRRGHIKEALGTHGHMKCVFDNQLKSQDTVLMNLYKRVYPRWTYDPYVPLPLPWVKQEQEVNMSEIDME</sequence>
<evidence type="ECO:0000256" key="3">
    <source>
        <dbReference type="ARBA" id="ARBA00023242"/>
    </source>
</evidence>
<dbReference type="PANTHER" id="PTHR12858">
    <property type="entry name" value="RIBOSOME BIOGENESIS PROTEIN"/>
    <property type="match status" value="1"/>
</dbReference>
<keyword evidence="9" id="KW-1185">Reference proteome</keyword>
<dbReference type="SMART" id="SM01362">
    <property type="entry name" value="DUF663"/>
    <property type="match status" value="1"/>
</dbReference>
<reference evidence="10" key="1">
    <citation type="submission" date="2025-08" db="UniProtKB">
        <authorList>
            <consortium name="RefSeq"/>
        </authorList>
    </citation>
    <scope>IDENTIFICATION</scope>
</reference>
<dbReference type="AlphaFoldDB" id="A0A6P8G0V0"/>
<dbReference type="GO" id="GO:0030688">
    <property type="term" value="C:preribosome, small subunit precursor"/>
    <property type="evidence" value="ECO:0007669"/>
    <property type="project" value="TreeGrafter"/>
</dbReference>
<dbReference type="InterPro" id="IPR012948">
    <property type="entry name" value="AARP2CN"/>
</dbReference>
<dbReference type="RefSeq" id="XP_031429077.1">
    <property type="nucleotide sequence ID" value="XM_031573217.2"/>
</dbReference>
<evidence type="ECO:0000313" key="10">
    <source>
        <dbReference type="RefSeq" id="XP_031429077.1"/>
    </source>
</evidence>
<evidence type="ECO:0000313" key="9">
    <source>
        <dbReference type="Proteomes" id="UP000515152"/>
    </source>
</evidence>
<dbReference type="PANTHER" id="PTHR12858:SF1">
    <property type="entry name" value="PRE-RRNA-PROCESSING PROTEIN TSR1 HOMOLOG"/>
    <property type="match status" value="1"/>
</dbReference>
<feature type="compositionally biased region" description="Acidic residues" evidence="7">
    <location>
        <begin position="458"/>
        <end position="470"/>
    </location>
</feature>
<evidence type="ECO:0000256" key="5">
    <source>
        <dbReference type="ARBA" id="ARBA00038288"/>
    </source>
</evidence>
<proteinExistence type="inferred from homology"/>
<dbReference type="GO" id="GO:0034511">
    <property type="term" value="F:U3 snoRNA binding"/>
    <property type="evidence" value="ECO:0007669"/>
    <property type="project" value="TreeGrafter"/>
</dbReference>
<comment type="similarity">
    <text evidence="5">Belongs to the TRAFAC class translation factor GTPase superfamily. Bms1-like GTPase family. TSR1 subfamily.</text>
</comment>
<evidence type="ECO:0000256" key="4">
    <source>
        <dbReference type="ARBA" id="ARBA00037087"/>
    </source>
</evidence>
<dbReference type="SMART" id="SM00785">
    <property type="entry name" value="AARP2CN"/>
    <property type="match status" value="1"/>
</dbReference>
<dbReference type="KEGG" id="char:105898212"/>
<dbReference type="GO" id="GO:0005730">
    <property type="term" value="C:nucleolus"/>
    <property type="evidence" value="ECO:0007669"/>
    <property type="project" value="UniProtKB-SubCell"/>
</dbReference>
<evidence type="ECO:0000256" key="6">
    <source>
        <dbReference type="ARBA" id="ARBA00040070"/>
    </source>
</evidence>
<dbReference type="GeneID" id="105898212"/>
<dbReference type="InterPro" id="IPR007034">
    <property type="entry name" value="BMS1_TSR1_C"/>
</dbReference>
<protein>
    <recommendedName>
        <fullName evidence="6">Pre-rRNA-processing protein TSR1 homolog</fullName>
    </recommendedName>
</protein>
<feature type="region of interest" description="Disordered" evidence="7">
    <location>
        <begin position="1"/>
        <end position="40"/>
    </location>
</feature>
<dbReference type="InterPro" id="IPR039761">
    <property type="entry name" value="Bms1/Tsr1"/>
</dbReference>
<keyword evidence="3" id="KW-0539">Nucleus</keyword>
<dbReference type="GO" id="GO:0005525">
    <property type="term" value="F:GTP binding"/>
    <property type="evidence" value="ECO:0007669"/>
    <property type="project" value="TreeGrafter"/>
</dbReference>
<comment type="subcellular location">
    <subcellularLocation>
        <location evidence="1">Nucleus</location>
        <location evidence="1">Nucleolus</location>
    </subcellularLocation>
</comment>
<organism evidence="9 10">
    <name type="scientific">Clupea harengus</name>
    <name type="common">Atlantic herring</name>
    <dbReference type="NCBI Taxonomy" id="7950"/>
    <lineage>
        <taxon>Eukaryota</taxon>
        <taxon>Metazoa</taxon>
        <taxon>Chordata</taxon>
        <taxon>Craniata</taxon>
        <taxon>Vertebrata</taxon>
        <taxon>Euteleostomi</taxon>
        <taxon>Actinopterygii</taxon>
        <taxon>Neopterygii</taxon>
        <taxon>Teleostei</taxon>
        <taxon>Clupei</taxon>
        <taxon>Clupeiformes</taxon>
        <taxon>Clupeoidei</taxon>
        <taxon>Clupeidae</taxon>
        <taxon>Clupea</taxon>
    </lineage>
</organism>
<dbReference type="GO" id="GO:0000462">
    <property type="term" value="P:maturation of SSU-rRNA from tricistronic rRNA transcript (SSU-rRNA, 5.8S rRNA, LSU-rRNA)"/>
    <property type="evidence" value="ECO:0007669"/>
    <property type="project" value="TreeGrafter"/>
</dbReference>
<dbReference type="PROSITE" id="PS51714">
    <property type="entry name" value="G_BMS1"/>
    <property type="match status" value="1"/>
</dbReference>
<keyword evidence="2" id="KW-0690">Ribosome biogenesis</keyword>
<evidence type="ECO:0000256" key="7">
    <source>
        <dbReference type="SAM" id="MobiDB-lite"/>
    </source>
</evidence>
<name>A0A6P8G0V0_CLUHA</name>
<gene>
    <name evidence="10" type="primary">tsr1</name>
</gene>
<dbReference type="GO" id="GO:0003924">
    <property type="term" value="F:GTPase activity"/>
    <property type="evidence" value="ECO:0007669"/>
    <property type="project" value="TreeGrafter"/>
</dbReference>
<dbReference type="GO" id="GO:0000479">
    <property type="term" value="P:endonucleolytic cleavage of tricistronic rRNA transcript (SSU-rRNA, 5.8S rRNA, LSU-rRNA)"/>
    <property type="evidence" value="ECO:0007669"/>
    <property type="project" value="TreeGrafter"/>
</dbReference>
<dbReference type="OrthoDB" id="119302at2759"/>
<evidence type="ECO:0000256" key="1">
    <source>
        <dbReference type="ARBA" id="ARBA00004604"/>
    </source>
</evidence>
<comment type="function">
    <text evidence="4">Required during maturation of the 40S ribosomal subunit in the nucleolus.</text>
</comment>
<dbReference type="Pfam" id="PF08142">
    <property type="entry name" value="AARP2CN"/>
    <property type="match status" value="1"/>
</dbReference>
<accession>A0A6P8G0V0</accession>
<dbReference type="CTD" id="55720"/>
<feature type="compositionally biased region" description="Acidic residues" evidence="7">
    <location>
        <begin position="418"/>
        <end position="450"/>
    </location>
</feature>
<evidence type="ECO:0000259" key="8">
    <source>
        <dbReference type="PROSITE" id="PS51714"/>
    </source>
</evidence>